<dbReference type="Proteomes" id="UP001153620">
    <property type="component" value="Chromosome 1"/>
</dbReference>
<accession>A0A9N9RLF4</accession>
<proteinExistence type="predicted"/>
<organism evidence="1 2">
    <name type="scientific">Chironomus riparius</name>
    <dbReference type="NCBI Taxonomy" id="315576"/>
    <lineage>
        <taxon>Eukaryota</taxon>
        <taxon>Metazoa</taxon>
        <taxon>Ecdysozoa</taxon>
        <taxon>Arthropoda</taxon>
        <taxon>Hexapoda</taxon>
        <taxon>Insecta</taxon>
        <taxon>Pterygota</taxon>
        <taxon>Neoptera</taxon>
        <taxon>Endopterygota</taxon>
        <taxon>Diptera</taxon>
        <taxon>Nematocera</taxon>
        <taxon>Chironomoidea</taxon>
        <taxon>Chironomidae</taxon>
        <taxon>Chironominae</taxon>
        <taxon>Chironomus</taxon>
    </lineage>
</organism>
<name>A0A9N9RLF4_9DIPT</name>
<gene>
    <name evidence="1" type="ORF">CHIRRI_LOCUS2178</name>
</gene>
<reference evidence="1" key="2">
    <citation type="submission" date="2022-10" db="EMBL/GenBank/DDBJ databases">
        <authorList>
            <consortium name="ENA_rothamsted_submissions"/>
            <consortium name="culmorum"/>
            <person name="King R."/>
        </authorList>
    </citation>
    <scope>NUCLEOTIDE SEQUENCE</scope>
</reference>
<evidence type="ECO:0000313" key="2">
    <source>
        <dbReference type="Proteomes" id="UP001153620"/>
    </source>
</evidence>
<evidence type="ECO:0000313" key="1">
    <source>
        <dbReference type="EMBL" id="CAG9799209.1"/>
    </source>
</evidence>
<sequence length="145" mass="16498">MSTEEFSKKRTCNKRIAETDVAALRDDFDTVKTLRIIADEAIFDNSKPNDVNNIKFIDDAIKTLEDLQRNLNADCNGLESPETSDCELDDDNNGFNQHMIEGAHFLGYTACIQETLRFLDDCGIPESDPLYEQLKNHFIESSDRT</sequence>
<reference evidence="1" key="1">
    <citation type="submission" date="2022-01" db="EMBL/GenBank/DDBJ databases">
        <authorList>
            <person name="King R."/>
        </authorList>
    </citation>
    <scope>NUCLEOTIDE SEQUENCE</scope>
</reference>
<dbReference type="SUPFAM" id="SSF158457">
    <property type="entry name" value="Orange domain-like"/>
    <property type="match status" value="1"/>
</dbReference>
<dbReference type="EMBL" id="OU895877">
    <property type="protein sequence ID" value="CAG9799209.1"/>
    <property type="molecule type" value="Genomic_DNA"/>
</dbReference>
<dbReference type="AlphaFoldDB" id="A0A9N9RLF4"/>
<dbReference type="OrthoDB" id="6720387at2759"/>
<keyword evidence="2" id="KW-1185">Reference proteome</keyword>
<protein>
    <submittedName>
        <fullName evidence="1">Uncharacterized protein</fullName>
    </submittedName>
</protein>